<gene>
    <name evidence="1" type="ORF">BI308_24260</name>
</gene>
<sequence>MKLCFIKENEDIMGRRIAKKREVFMAGVLKVSVSESVGELQNRLSKSKTAREKERLQMLYWLKKGKVR</sequence>
<organism evidence="1 2">
    <name type="scientific">Roseofilum reptotaenium AO1-A</name>
    <dbReference type="NCBI Taxonomy" id="1925591"/>
    <lineage>
        <taxon>Bacteria</taxon>
        <taxon>Bacillati</taxon>
        <taxon>Cyanobacteriota</taxon>
        <taxon>Cyanophyceae</taxon>
        <taxon>Desertifilales</taxon>
        <taxon>Desertifilaceae</taxon>
        <taxon>Roseofilum</taxon>
    </lineage>
</organism>
<reference evidence="1" key="1">
    <citation type="submission" date="2016-10" db="EMBL/GenBank/DDBJ databases">
        <title>CRISPR-Cas defence system in Roseofilum reptotaenium: evidence of a bacteriophage-cyanobacterium arms race in the coral black band disease.</title>
        <authorList>
            <person name="Buerger P."/>
            <person name="Wood-Charlson E.M."/>
            <person name="Weynberg K.D."/>
            <person name="Willis B."/>
            <person name="Van Oppen M.J."/>
        </authorList>
    </citation>
    <scope>NUCLEOTIDE SEQUENCE [LARGE SCALE GENOMIC DNA]</scope>
    <source>
        <strain evidence="1">AO1-A</strain>
    </source>
</reference>
<dbReference type="EMBL" id="MLAW01000070">
    <property type="protein sequence ID" value="OJJ15475.1"/>
    <property type="molecule type" value="Genomic_DNA"/>
</dbReference>
<keyword evidence="2" id="KW-1185">Reference proteome</keyword>
<dbReference type="AlphaFoldDB" id="A0A1L9QK03"/>
<name>A0A1L9QK03_9CYAN</name>
<evidence type="ECO:0000313" key="1">
    <source>
        <dbReference type="EMBL" id="OJJ15475.1"/>
    </source>
</evidence>
<protein>
    <submittedName>
        <fullName evidence="1">Uncharacterized protein</fullName>
    </submittedName>
</protein>
<comment type="caution">
    <text evidence="1">The sequence shown here is derived from an EMBL/GenBank/DDBJ whole genome shotgun (WGS) entry which is preliminary data.</text>
</comment>
<dbReference type="Proteomes" id="UP000183940">
    <property type="component" value="Unassembled WGS sequence"/>
</dbReference>
<evidence type="ECO:0000313" key="2">
    <source>
        <dbReference type="Proteomes" id="UP000183940"/>
    </source>
</evidence>
<proteinExistence type="predicted"/>
<dbReference type="STRING" id="1925591.BI308_24260"/>
<accession>A0A1L9QK03</accession>